<evidence type="ECO:0000256" key="2">
    <source>
        <dbReference type="ARBA" id="ARBA00008070"/>
    </source>
</evidence>
<evidence type="ECO:0000256" key="3">
    <source>
        <dbReference type="ARBA" id="ARBA00022483"/>
    </source>
</evidence>
<organism evidence="8 9">
    <name type="scientific">Flemingia macrophylla</name>
    <dbReference type="NCBI Taxonomy" id="520843"/>
    <lineage>
        <taxon>Eukaryota</taxon>
        <taxon>Viridiplantae</taxon>
        <taxon>Streptophyta</taxon>
        <taxon>Embryophyta</taxon>
        <taxon>Tracheophyta</taxon>
        <taxon>Spermatophyta</taxon>
        <taxon>Magnoliopsida</taxon>
        <taxon>eudicotyledons</taxon>
        <taxon>Gunneridae</taxon>
        <taxon>Pentapetalae</taxon>
        <taxon>rosids</taxon>
        <taxon>fabids</taxon>
        <taxon>Fabales</taxon>
        <taxon>Fabaceae</taxon>
        <taxon>Papilionoideae</taxon>
        <taxon>50 kb inversion clade</taxon>
        <taxon>NPAAA clade</taxon>
        <taxon>indigoferoid/millettioid clade</taxon>
        <taxon>Phaseoleae</taxon>
        <taxon>Flemingia</taxon>
    </lineage>
</organism>
<dbReference type="EMBL" id="JBGMDY010000004">
    <property type="protein sequence ID" value="KAL2337095.1"/>
    <property type="molecule type" value="Genomic_DNA"/>
</dbReference>
<dbReference type="Proteomes" id="UP001603857">
    <property type="component" value="Unassembled WGS sequence"/>
</dbReference>
<dbReference type="CDD" id="cd15873">
    <property type="entry name" value="R-SNARE_STXBP5_6"/>
    <property type="match status" value="1"/>
</dbReference>
<keyword evidence="4" id="KW-0963">Cytoplasm</keyword>
<dbReference type="FunFam" id="1.20.5.110:FF:000049">
    <property type="entry name" value="Transducin family protein / WD-40 repeat family protein"/>
    <property type="match status" value="1"/>
</dbReference>
<name>A0ABD1MMS4_9FABA</name>
<keyword evidence="3" id="KW-0268">Exocytosis</keyword>
<reference evidence="8 9" key="1">
    <citation type="submission" date="2024-08" db="EMBL/GenBank/DDBJ databases">
        <title>Insights into the chromosomal genome structure of Flemingia macrophylla.</title>
        <authorList>
            <person name="Ding Y."/>
            <person name="Zhao Y."/>
            <person name="Bi W."/>
            <person name="Wu M."/>
            <person name="Zhao G."/>
            <person name="Gong Y."/>
            <person name="Li W."/>
            <person name="Zhang P."/>
        </authorList>
    </citation>
    <scope>NUCLEOTIDE SEQUENCE [LARGE SCALE GENOMIC DNA]</scope>
    <source>
        <strain evidence="8">DYQJB</strain>
        <tissue evidence="8">Leaf</tissue>
    </source>
</reference>
<evidence type="ECO:0000313" key="8">
    <source>
        <dbReference type="EMBL" id="KAL2337095.1"/>
    </source>
</evidence>
<dbReference type="Gene3D" id="1.20.5.110">
    <property type="match status" value="1"/>
</dbReference>
<dbReference type="PANTHER" id="PTHR10241:SF25">
    <property type="entry name" value="TOMOSYN, ISOFORM C"/>
    <property type="match status" value="1"/>
</dbReference>
<dbReference type="SMART" id="SM00320">
    <property type="entry name" value="WD40"/>
    <property type="match status" value="6"/>
</dbReference>
<evidence type="ECO:0000256" key="5">
    <source>
        <dbReference type="PROSITE-ProRule" id="PRU00290"/>
    </source>
</evidence>
<protein>
    <recommendedName>
        <fullName evidence="7">V-SNARE coiled-coil homology domain-containing protein</fullName>
    </recommendedName>
</protein>
<dbReference type="GO" id="GO:0006887">
    <property type="term" value="P:exocytosis"/>
    <property type="evidence" value="ECO:0007669"/>
    <property type="project" value="UniProtKB-KW"/>
</dbReference>
<proteinExistence type="inferred from homology"/>
<feature type="domain" description="V-SNARE coiled-coil homology" evidence="7">
    <location>
        <begin position="1132"/>
        <end position="1192"/>
    </location>
</feature>
<dbReference type="SUPFAM" id="SSF58038">
    <property type="entry name" value="SNARE fusion complex"/>
    <property type="match status" value="1"/>
</dbReference>
<feature type="region of interest" description="Disordered" evidence="6">
    <location>
        <begin position="1081"/>
        <end position="1102"/>
    </location>
</feature>
<sequence length="1247" mass="136353">MFAKRLLHKAVLHHSNHKLQHGGLQGSELDPRIVIHYGIPSTASVLAFDPVQRLLAIGTLDGRLKVIGGDNIEGLLVSPKQLPYKYLEFLQNQGHLVGVLNDNDIQVWNLESRSLICSLQWESNITAFSVISGSHFIYVGDQHGLFSVIKFEAEEGKLLKSSYNLSAKFLRDLLIVIVLFPLIEAAGIPDPSEQPIIGILLQPSFSGNRLLTIRLSTHLQMSSLVNFELEISDPWLLTIKLSTHLQMSSLVNFELEISYPWYEGDVLEISHQLRYTHPVQFGRLLIAFEDGLLILWDVSEARIVFLGCGKDLQLKEEDGNSSTEMGANIPADIVEQNLGDKEITALCWASSTGSILAVGYLDGDILLWNLSSAASKGQQTSSKNVVKLQLSTAERRLPVIVLQWSNSYKSQSENAGQLFVYGGDEIGSEEVLTVLTIEWSSRMESISCTSRADLTLSGSFADLILLPSPGTMGLSNKDGLFVLTNPGQLHLYDNDSLSTLTSQQKRIPSVSAVEFPVLVPLSDPTLTAAKLIRLPSNSKSSKIITEVASALRTGSRPGSTPSNWPLTGGVPSQLSTAKGAEVERVYFAGYSNGSVLLCDATHTVLSYICYIEGEVNGLKVAGSGAQVTKLDFCSVSFMLAVGNESGLVRIYDLKSHSDGRVLDAPQGKGPQCSAVFSLLDSPVQALSFANSGTKLAIGFSNGRVAVCNVSSLSLLFLIDGVPSSSSPITSLVWTQETYFQSDVNSIKQSEKALGNSLEEILFVLSRDGKINIVDGDTGKMISSRPLDVKESTAISIISTSEASNDKLLEEPLKNTSDASPDKEEEPLIARINSPEAHLSSSETSHSGDLLFDPLVLLCYENSLCLFSVKSLMQGHKKPICKVTHSKSCYWTTIFKKDDKVYGLLSLLQTGTFEIRSLPDLDLVSESSLLSILRWNYKVNMDKTMASDDYGQIAMHPSYIHSLQANSSELTFISLLPGKNEFSNLENLPSLHDKVLAAAADAAYRLSSNQKKKQATVPGILGGIVKGFKGGKASPTAVTEIPTSNFGNLEGIFFKSPLSDSLPTVAVTENEEVELEIDDIEIDEPNQPKTKSSTSFPVVKHKQKDKLQQDREKLFEGGTNNDDIKPRLRTPEEIMATYRKTGDAASVAAQARNKLMERQEKLERISQRTAELQSGAEDFASLANELVKTMERRKCKRTILRLSRGKDRIYLSQSTMLIADLSSSMRVFTRPTKQLIAPLPHESLAVDT</sequence>
<dbReference type="FunFam" id="2.130.10.10:FF:001396">
    <property type="entry name" value="Syntaxin-binding protein 5"/>
    <property type="match status" value="1"/>
</dbReference>
<keyword evidence="9" id="KW-1185">Reference proteome</keyword>
<gene>
    <name evidence="8" type="ORF">Fmac_011541</name>
</gene>
<accession>A0ABD1MMS4</accession>
<dbReference type="InterPro" id="IPR001680">
    <property type="entry name" value="WD40_rpt"/>
</dbReference>
<comment type="subcellular location">
    <subcellularLocation>
        <location evidence="1">Cytoplasm</location>
    </subcellularLocation>
</comment>
<dbReference type="InterPro" id="IPR036322">
    <property type="entry name" value="WD40_repeat_dom_sf"/>
</dbReference>
<comment type="similarity">
    <text evidence="2">Belongs to the WD repeat L(2)GL family.</text>
</comment>
<dbReference type="AlphaFoldDB" id="A0ABD1MMS4"/>
<evidence type="ECO:0000313" key="9">
    <source>
        <dbReference type="Proteomes" id="UP001603857"/>
    </source>
</evidence>
<evidence type="ECO:0000256" key="1">
    <source>
        <dbReference type="ARBA" id="ARBA00004496"/>
    </source>
</evidence>
<dbReference type="Gene3D" id="2.130.10.10">
    <property type="entry name" value="YVTN repeat-like/Quinoprotein amine dehydrogenase"/>
    <property type="match status" value="3"/>
</dbReference>
<evidence type="ECO:0000256" key="6">
    <source>
        <dbReference type="SAM" id="MobiDB-lite"/>
    </source>
</evidence>
<evidence type="ECO:0000256" key="4">
    <source>
        <dbReference type="ARBA" id="ARBA00022490"/>
    </source>
</evidence>
<keyword evidence="5" id="KW-0175">Coiled coil</keyword>
<dbReference type="SUPFAM" id="SSF50978">
    <property type="entry name" value="WD40 repeat-like"/>
    <property type="match status" value="1"/>
</dbReference>
<dbReference type="GO" id="GO:0005737">
    <property type="term" value="C:cytoplasm"/>
    <property type="evidence" value="ECO:0007669"/>
    <property type="project" value="UniProtKB-SubCell"/>
</dbReference>
<comment type="caution">
    <text evidence="8">The sequence shown here is derived from an EMBL/GenBank/DDBJ whole genome shotgun (WGS) entry which is preliminary data.</text>
</comment>
<dbReference type="FunFam" id="2.130.10.10:FF:000882">
    <property type="entry name" value="Syntaxin-binding protein 5"/>
    <property type="match status" value="1"/>
</dbReference>
<evidence type="ECO:0000259" key="7">
    <source>
        <dbReference type="PROSITE" id="PS50892"/>
    </source>
</evidence>
<dbReference type="InterPro" id="IPR015943">
    <property type="entry name" value="WD40/YVTN_repeat-like_dom_sf"/>
</dbReference>
<dbReference type="SUPFAM" id="SSF82171">
    <property type="entry name" value="DPP6 N-terminal domain-like"/>
    <property type="match status" value="1"/>
</dbReference>
<dbReference type="InterPro" id="IPR042855">
    <property type="entry name" value="V_SNARE_CC"/>
</dbReference>
<dbReference type="PANTHER" id="PTHR10241">
    <property type="entry name" value="LETHAL 2 GIANT LARVAE PROTEIN"/>
    <property type="match status" value="1"/>
</dbReference>
<dbReference type="PROSITE" id="PS50892">
    <property type="entry name" value="V_SNARE"/>
    <property type="match status" value="1"/>
</dbReference>
<feature type="compositionally biased region" description="Polar residues" evidence="6">
    <location>
        <begin position="1086"/>
        <end position="1095"/>
    </location>
</feature>
<dbReference type="Pfam" id="PF00957">
    <property type="entry name" value="Synaptobrevin"/>
    <property type="match status" value="1"/>
</dbReference>